<dbReference type="InterPro" id="IPR013087">
    <property type="entry name" value="Znf_C2H2_type"/>
</dbReference>
<comment type="caution">
    <text evidence="45">The sequence shown here is derived from an EMBL/GenBank/DDBJ whole genome shotgun (WGS) entry which is preliminary data.</text>
</comment>
<dbReference type="GO" id="GO:0005524">
    <property type="term" value="F:ATP binding"/>
    <property type="evidence" value="ECO:0007669"/>
    <property type="project" value="UniProtKB-KW"/>
</dbReference>
<dbReference type="InterPro" id="IPR039756">
    <property type="entry name" value="Lsb6/PI4K2"/>
</dbReference>
<keyword evidence="33" id="KW-0449">Lipoprotein</keyword>
<dbReference type="Proteomes" id="UP000327493">
    <property type="component" value="Chromosome 2"/>
</dbReference>
<evidence type="ECO:0000256" key="30">
    <source>
        <dbReference type="ARBA" id="ARBA00023139"/>
    </source>
</evidence>
<comment type="subcellular location">
    <subcellularLocation>
        <location evidence="5">Cell projection</location>
        <location evidence="5">Dendrite</location>
    </subcellularLocation>
    <subcellularLocation>
        <location evidence="8">Cytoplasmic vesicle</location>
    </subcellularLocation>
    <subcellularLocation>
        <location evidence="4">Endosome</location>
    </subcellularLocation>
    <subcellularLocation>
        <location evidence="37">Golgi apparatus</location>
        <location evidence="37">trans-Golgi network membrane</location>
        <topology evidence="37">Lipid-anchor</topology>
    </subcellularLocation>
    <subcellularLocation>
        <location evidence="6">Membrane raft</location>
    </subcellularLocation>
    <subcellularLocation>
        <location evidence="3">Mitochondrion</location>
    </subcellularLocation>
    <subcellularLocation>
        <location evidence="2">Nucleus</location>
    </subcellularLocation>
    <subcellularLocation>
        <location evidence="7">Perikaryon</location>
    </subcellularLocation>
    <subcellularLocation>
        <location evidence="36">Presynaptic cell membrane</location>
    </subcellularLocation>
    <subcellularLocation>
        <location evidence="35">Synapse</location>
        <location evidence="35">Synaptosome</location>
    </subcellularLocation>
</comment>
<name>A0A5J5DPJ9_9PERO</name>
<keyword evidence="26" id="KW-0443">Lipid metabolism</keyword>
<dbReference type="InterPro" id="IPR036236">
    <property type="entry name" value="Znf_C2H2_sf"/>
</dbReference>
<feature type="compositionally biased region" description="Basic and acidic residues" evidence="42">
    <location>
        <begin position="48"/>
        <end position="76"/>
    </location>
</feature>
<evidence type="ECO:0000256" key="21">
    <source>
        <dbReference type="ARBA" id="ARBA00022777"/>
    </source>
</evidence>
<evidence type="ECO:0000256" key="17">
    <source>
        <dbReference type="ARBA" id="ARBA00022737"/>
    </source>
</evidence>
<dbReference type="EMBL" id="VOFY01000002">
    <property type="protein sequence ID" value="KAA8595123.1"/>
    <property type="molecule type" value="Genomic_DNA"/>
</dbReference>
<feature type="domain" description="C2H2-type" evidence="43">
    <location>
        <begin position="921"/>
        <end position="948"/>
    </location>
</feature>
<feature type="region of interest" description="Disordered" evidence="42">
    <location>
        <begin position="627"/>
        <end position="703"/>
    </location>
</feature>
<evidence type="ECO:0000256" key="2">
    <source>
        <dbReference type="ARBA" id="ARBA00004123"/>
    </source>
</evidence>
<dbReference type="Pfam" id="PF00454">
    <property type="entry name" value="PI3_PI4_kinase"/>
    <property type="match status" value="2"/>
</dbReference>
<keyword evidence="34" id="KW-0968">Cytoplasmic vesicle</keyword>
<evidence type="ECO:0000256" key="27">
    <source>
        <dbReference type="ARBA" id="ARBA00023125"/>
    </source>
</evidence>
<evidence type="ECO:0000256" key="4">
    <source>
        <dbReference type="ARBA" id="ARBA00004177"/>
    </source>
</evidence>
<feature type="domain" description="C2H2-type" evidence="43">
    <location>
        <begin position="949"/>
        <end position="976"/>
    </location>
</feature>
<evidence type="ECO:0000256" key="18">
    <source>
        <dbReference type="ARBA" id="ARBA00022741"/>
    </source>
</evidence>
<keyword evidence="31" id="KW-0539">Nucleus</keyword>
<evidence type="ECO:0000313" key="45">
    <source>
        <dbReference type="EMBL" id="KAA8595123.1"/>
    </source>
</evidence>
<comment type="similarity">
    <text evidence="9">Belongs to the krueppel C2H2-type zinc-finger protein family.</text>
</comment>
<dbReference type="GO" id="GO:0003677">
    <property type="term" value="F:DNA binding"/>
    <property type="evidence" value="ECO:0007669"/>
    <property type="project" value="UniProtKB-KW"/>
</dbReference>
<keyword evidence="12" id="KW-1003">Cell membrane</keyword>
<evidence type="ECO:0000256" key="28">
    <source>
        <dbReference type="ARBA" id="ARBA00023128"/>
    </source>
</evidence>
<dbReference type="GO" id="GO:0005739">
    <property type="term" value="C:mitochondrion"/>
    <property type="evidence" value="ECO:0007669"/>
    <property type="project" value="UniProtKB-SubCell"/>
</dbReference>
<keyword evidence="13" id="KW-0597">Phosphoprotein</keyword>
<dbReference type="FunFam" id="3.30.160.60:FF:001437">
    <property type="entry name" value="Zinc finger protein 594"/>
    <property type="match status" value="1"/>
</dbReference>
<comment type="similarity">
    <text evidence="10">Belongs to the PI3/PI4-kinase family. Type II PI4K subfamily.</text>
</comment>
<evidence type="ECO:0000256" key="37">
    <source>
        <dbReference type="ARBA" id="ARBA00037864"/>
    </source>
</evidence>
<dbReference type="GO" id="GO:0007032">
    <property type="term" value="P:endosome organization"/>
    <property type="evidence" value="ECO:0007669"/>
    <property type="project" value="TreeGrafter"/>
</dbReference>
<keyword evidence="15" id="KW-0808">Transferase</keyword>
<feature type="domain" description="C2H2-type" evidence="43">
    <location>
        <begin position="869"/>
        <end position="887"/>
    </location>
</feature>
<keyword evidence="41" id="KW-0175">Coiled coil</keyword>
<keyword evidence="19" id="KW-0967">Endosome</keyword>
<evidence type="ECO:0000256" key="42">
    <source>
        <dbReference type="SAM" id="MobiDB-lite"/>
    </source>
</evidence>
<comment type="catalytic activity">
    <reaction evidence="1">
        <text>a 1,2-diacyl-sn-glycero-3-phospho-(1D-myo-inositol) + ATP = a 1,2-diacyl-sn-glycero-3-phospho-(1D-myo-inositol 4-phosphate) + ADP + H(+)</text>
        <dbReference type="Rhea" id="RHEA:19877"/>
        <dbReference type="ChEBI" id="CHEBI:15378"/>
        <dbReference type="ChEBI" id="CHEBI:30616"/>
        <dbReference type="ChEBI" id="CHEBI:57880"/>
        <dbReference type="ChEBI" id="CHEBI:58178"/>
        <dbReference type="ChEBI" id="CHEBI:456216"/>
        <dbReference type="EC" id="2.7.1.67"/>
    </reaction>
</comment>
<dbReference type="Gene3D" id="3.30.160.60">
    <property type="entry name" value="Classic Zinc Finger"/>
    <property type="match status" value="3"/>
</dbReference>
<evidence type="ECO:0000256" key="40">
    <source>
        <dbReference type="PROSITE-ProRule" id="PRU00042"/>
    </source>
</evidence>
<organism evidence="45 46">
    <name type="scientific">Etheostoma spectabile</name>
    <name type="common">orangethroat darter</name>
    <dbReference type="NCBI Taxonomy" id="54343"/>
    <lineage>
        <taxon>Eukaryota</taxon>
        <taxon>Metazoa</taxon>
        <taxon>Chordata</taxon>
        <taxon>Craniata</taxon>
        <taxon>Vertebrata</taxon>
        <taxon>Euteleostomi</taxon>
        <taxon>Actinopterygii</taxon>
        <taxon>Neopterygii</taxon>
        <taxon>Teleostei</taxon>
        <taxon>Neoteleostei</taxon>
        <taxon>Acanthomorphata</taxon>
        <taxon>Eupercaria</taxon>
        <taxon>Perciformes</taxon>
        <taxon>Percoidei</taxon>
        <taxon>Percidae</taxon>
        <taxon>Etheostomatinae</taxon>
        <taxon>Etheostoma</taxon>
    </lineage>
</organism>
<evidence type="ECO:0000256" key="36">
    <source>
        <dbReference type="ARBA" id="ARBA00034111"/>
    </source>
</evidence>
<evidence type="ECO:0000256" key="7">
    <source>
        <dbReference type="ARBA" id="ARBA00004484"/>
    </source>
</evidence>
<evidence type="ECO:0000256" key="6">
    <source>
        <dbReference type="ARBA" id="ARBA00004285"/>
    </source>
</evidence>
<feature type="coiled-coil region" evidence="41">
    <location>
        <begin position="598"/>
        <end position="625"/>
    </location>
</feature>
<evidence type="ECO:0000256" key="32">
    <source>
        <dbReference type="ARBA" id="ARBA00023273"/>
    </source>
</evidence>
<keyword evidence="24" id="KW-0770">Synapse</keyword>
<keyword evidence="30" id="KW-0564">Palmitate</keyword>
<evidence type="ECO:0000256" key="10">
    <source>
        <dbReference type="ARBA" id="ARBA00008941"/>
    </source>
</evidence>
<feature type="domain" description="PI3K/PI4K catalytic" evidence="44">
    <location>
        <begin position="92"/>
        <end position="461"/>
    </location>
</feature>
<keyword evidence="32" id="KW-0966">Cell projection</keyword>
<evidence type="ECO:0000256" key="9">
    <source>
        <dbReference type="ARBA" id="ARBA00006991"/>
    </source>
</evidence>
<keyword evidence="27" id="KW-0238">DNA-binding</keyword>
<dbReference type="GO" id="GO:0042734">
    <property type="term" value="C:presynaptic membrane"/>
    <property type="evidence" value="ECO:0007669"/>
    <property type="project" value="UniProtKB-SubCell"/>
</dbReference>
<evidence type="ECO:0000256" key="33">
    <source>
        <dbReference type="ARBA" id="ARBA00023288"/>
    </source>
</evidence>
<keyword evidence="21" id="KW-0418">Kinase</keyword>
<keyword evidence="25" id="KW-0333">Golgi apparatus</keyword>
<dbReference type="EC" id="2.7.1.67" evidence="11"/>
<evidence type="ECO:0000256" key="31">
    <source>
        <dbReference type="ARBA" id="ARBA00023242"/>
    </source>
</evidence>
<dbReference type="GO" id="GO:0046854">
    <property type="term" value="P:phosphatidylinositol phosphate biosynthetic process"/>
    <property type="evidence" value="ECO:0007669"/>
    <property type="project" value="TreeGrafter"/>
</dbReference>
<dbReference type="GO" id="GO:0030425">
    <property type="term" value="C:dendrite"/>
    <property type="evidence" value="ECO:0007669"/>
    <property type="project" value="UniProtKB-SubCell"/>
</dbReference>
<dbReference type="GO" id="GO:0043204">
    <property type="term" value="C:perikaryon"/>
    <property type="evidence" value="ECO:0007669"/>
    <property type="project" value="UniProtKB-SubCell"/>
</dbReference>
<dbReference type="SUPFAM" id="SSF57667">
    <property type="entry name" value="beta-beta-alpha zinc fingers"/>
    <property type="match status" value="2"/>
</dbReference>
<evidence type="ECO:0000256" key="14">
    <source>
        <dbReference type="ARBA" id="ARBA00022599"/>
    </source>
</evidence>
<keyword evidence="28" id="KW-0496">Mitochondrion</keyword>
<evidence type="ECO:0000256" key="41">
    <source>
        <dbReference type="SAM" id="Coils"/>
    </source>
</evidence>
<keyword evidence="23" id="KW-0067">ATP-binding</keyword>
<evidence type="ECO:0000256" key="26">
    <source>
        <dbReference type="ARBA" id="ARBA00023098"/>
    </source>
</evidence>
<evidence type="ECO:0000256" key="5">
    <source>
        <dbReference type="ARBA" id="ARBA00004279"/>
    </source>
</evidence>
<evidence type="ECO:0000256" key="20">
    <source>
        <dbReference type="ARBA" id="ARBA00022771"/>
    </source>
</evidence>
<evidence type="ECO:0000256" key="23">
    <source>
        <dbReference type="ARBA" id="ARBA00022840"/>
    </source>
</evidence>
<feature type="compositionally biased region" description="Polar residues" evidence="42">
    <location>
        <begin position="633"/>
        <end position="647"/>
    </location>
</feature>
<evidence type="ECO:0000256" key="12">
    <source>
        <dbReference type="ARBA" id="ARBA00022475"/>
    </source>
</evidence>
<dbReference type="SUPFAM" id="SSF56399">
    <property type="entry name" value="ADP-ribosylation"/>
    <property type="match status" value="1"/>
</dbReference>
<evidence type="ECO:0000256" key="11">
    <source>
        <dbReference type="ARBA" id="ARBA00012169"/>
    </source>
</evidence>
<evidence type="ECO:0000259" key="43">
    <source>
        <dbReference type="PROSITE" id="PS50157"/>
    </source>
</evidence>
<accession>A0A5J5DPJ9</accession>
<keyword evidence="18" id="KW-0547">Nucleotide-binding</keyword>
<dbReference type="PANTHER" id="PTHR12865:SF7">
    <property type="entry name" value="PHOSPHATIDYLINOSITOL 4-KINASE TYPE 2-ALPHA"/>
    <property type="match status" value="1"/>
</dbReference>
<dbReference type="GO" id="GO:0045121">
    <property type="term" value="C:membrane raft"/>
    <property type="evidence" value="ECO:0007669"/>
    <property type="project" value="UniProtKB-SubCell"/>
</dbReference>
<proteinExistence type="inferred from homology"/>
<evidence type="ECO:0000256" key="8">
    <source>
        <dbReference type="ARBA" id="ARBA00004541"/>
    </source>
</evidence>
<dbReference type="PROSITE" id="PS00028">
    <property type="entry name" value="ZINC_FINGER_C2H2_1"/>
    <property type="match status" value="3"/>
</dbReference>
<evidence type="ECO:0000256" key="38">
    <source>
        <dbReference type="ARBA" id="ARBA00039753"/>
    </source>
</evidence>
<dbReference type="SMART" id="SM00355">
    <property type="entry name" value="ZnF_C2H2"/>
    <property type="match status" value="4"/>
</dbReference>
<gene>
    <name evidence="45" type="ORF">FQN60_012258</name>
</gene>
<evidence type="ECO:0000256" key="25">
    <source>
        <dbReference type="ARBA" id="ARBA00023034"/>
    </source>
</evidence>
<evidence type="ECO:0000256" key="3">
    <source>
        <dbReference type="ARBA" id="ARBA00004173"/>
    </source>
</evidence>
<evidence type="ECO:0000313" key="46">
    <source>
        <dbReference type="Proteomes" id="UP000327493"/>
    </source>
</evidence>
<keyword evidence="46" id="KW-1185">Reference proteome</keyword>
<evidence type="ECO:0000256" key="16">
    <source>
        <dbReference type="ARBA" id="ARBA00022723"/>
    </source>
</evidence>
<dbReference type="GO" id="GO:0005765">
    <property type="term" value="C:lysosomal membrane"/>
    <property type="evidence" value="ECO:0007669"/>
    <property type="project" value="TreeGrafter"/>
</dbReference>
<keyword evidence="16" id="KW-0479">Metal-binding</keyword>
<dbReference type="GO" id="GO:0005634">
    <property type="term" value="C:nucleus"/>
    <property type="evidence" value="ECO:0007669"/>
    <property type="project" value="UniProtKB-SubCell"/>
</dbReference>
<evidence type="ECO:0000256" key="15">
    <source>
        <dbReference type="ARBA" id="ARBA00022679"/>
    </source>
</evidence>
<dbReference type="GO" id="GO:0005802">
    <property type="term" value="C:trans-Golgi network"/>
    <property type="evidence" value="ECO:0007669"/>
    <property type="project" value="TreeGrafter"/>
</dbReference>
<keyword evidence="29" id="KW-0472">Membrane</keyword>
<keyword evidence="14" id="KW-0771">Synaptosome</keyword>
<dbReference type="AlphaFoldDB" id="A0A5J5DPJ9"/>
<evidence type="ECO:0000256" key="39">
    <source>
        <dbReference type="ARBA" id="ARBA00042935"/>
    </source>
</evidence>
<evidence type="ECO:0000256" key="19">
    <source>
        <dbReference type="ARBA" id="ARBA00022753"/>
    </source>
</evidence>
<dbReference type="PROSITE" id="PS50157">
    <property type="entry name" value="ZINC_FINGER_C2H2_2"/>
    <property type="match status" value="4"/>
</dbReference>
<keyword evidence="22" id="KW-0862">Zinc</keyword>
<dbReference type="FunFam" id="3.30.160.60:FF:000624">
    <property type="entry name" value="zinc finger protein 697"/>
    <property type="match status" value="1"/>
</dbReference>
<keyword evidence="17" id="KW-0677">Repeat</keyword>
<keyword evidence="20 40" id="KW-0863">Zinc-finger</keyword>
<dbReference type="FunFam" id="3.30.160.60:FF:000182">
    <property type="entry name" value="zinc finger protein 366"/>
    <property type="match status" value="1"/>
</dbReference>
<dbReference type="PROSITE" id="PS50290">
    <property type="entry name" value="PI3_4_KINASE_3"/>
    <property type="match status" value="1"/>
</dbReference>
<reference evidence="45 46" key="1">
    <citation type="submission" date="2019-08" db="EMBL/GenBank/DDBJ databases">
        <title>A chromosome-level genome assembly, high-density linkage maps, and genome scans reveal the genomic architecture of hybrid incompatibilities underlying speciation via character displacement in darters (Percidae: Etheostominae).</title>
        <authorList>
            <person name="Moran R.L."/>
            <person name="Catchen J.M."/>
            <person name="Fuller R.C."/>
        </authorList>
    </citation>
    <scope>NUCLEOTIDE SEQUENCE [LARGE SCALE GENOMIC DNA]</scope>
    <source>
        <strain evidence="45">EspeVRDwgs_2016</strain>
        <tissue evidence="45">Muscle</tissue>
    </source>
</reference>
<evidence type="ECO:0000256" key="34">
    <source>
        <dbReference type="ARBA" id="ARBA00023329"/>
    </source>
</evidence>
<dbReference type="InterPro" id="IPR000403">
    <property type="entry name" value="PI3/4_kinase_cat_dom"/>
</dbReference>
<evidence type="ECO:0000259" key="44">
    <source>
        <dbReference type="PROSITE" id="PS50290"/>
    </source>
</evidence>
<sequence>MDETSPLVSPLRDSGDFSYCPTEPTSPRGAFGSTPGSVVRIPAGSPGRSRERQPLLDRDRGSSPREPHRNEFPEDPEFREIIRKAERAIEEGIYPERIYQGSSGSYFVKDSQGKIIGVFKPKNEEPYGQLNPKWTKWLQKLCCPCCFGRDCLVLNQGYLSEAGASLVDQKLELNIVPRTKVVYLASETFNYSAIDRVKSRGKRLALEKVPKVGQRFHRIGLPPKVGSFQLFVDGYKDADFWLRRFEAEPLPENTNRQLQLQFERLVVLDYIIRNTGIYCYQYLVIQSTTVVKSSMAAFLWLFALFEFESLFFGTVDRGNDNWLLKYDCPMDTVGNKDTDWVVVKDPIIKLAAIDNGLAFPLKHPDSWRAYPFYWAWLSQAKVPFSQEIRELVLPKLSDPNFIKDLEEDLYELFKKDPGFDRGQFHKQVAVMRGQILNLCQAMKDGKTPLQLVQMPPVIVETARAPQRANNLFLARTRSPTKAWASPASSLLSSPSSSFTSCAPSISASIPRHTSLARCSASLSPAVLNSLCSWCSAFECTMKPQLTGTKRRPKAAGPEADLALQDELIAAIHGAFEVAVEIAVREVTKLVGRATGDVYEEMRQENESLKHRLQRAEAMLDSARMEERCGSFPKTKQLQNANKPTDQQPHLKYNHCPNPKVGSCMGIRGDSPPAGPSRAHQPSDPQHEEQGSVQHLSDAASEKQDDGYAVACDALTKEAVEEISREVVRMESINPPCLDLAAQHHSSSPLPSGDDKSTFEHVMIKQEKPEEEGGDSACCLDSLKMEDFSMEDFSPECMSTVQSKMLEEWKPEVLDIQSQDSNAPLSCSKLAQEFPNIFQLAEPAPVPEASPQVYGVRVRTSRNLGHTNLYACKSCGQTFPLPSLLRRHFGQCQQKLQQCLQQPLDGSKRSRVQLYPPGCSPFRCTECNREFNRMENLKTHLRIHTGERPYTCSVCSKCFRHSGALTRHFRIHTGEKPYICGQCGKSFRNCGGLKFHQRSHGKQ</sequence>
<dbReference type="GO" id="GO:0007030">
    <property type="term" value="P:Golgi organization"/>
    <property type="evidence" value="ECO:0007669"/>
    <property type="project" value="TreeGrafter"/>
</dbReference>
<dbReference type="Pfam" id="PF00096">
    <property type="entry name" value="zf-C2H2"/>
    <property type="match status" value="3"/>
</dbReference>
<feature type="region of interest" description="Disordered" evidence="42">
    <location>
        <begin position="1"/>
        <end position="76"/>
    </location>
</feature>
<evidence type="ECO:0000256" key="24">
    <source>
        <dbReference type="ARBA" id="ARBA00023018"/>
    </source>
</evidence>
<evidence type="ECO:0000256" key="1">
    <source>
        <dbReference type="ARBA" id="ARBA00001686"/>
    </source>
</evidence>
<dbReference type="GO" id="GO:0004430">
    <property type="term" value="F:1-phosphatidylinositol 4-kinase activity"/>
    <property type="evidence" value="ECO:0007669"/>
    <property type="project" value="UniProtKB-EC"/>
</dbReference>
<evidence type="ECO:0000256" key="13">
    <source>
        <dbReference type="ARBA" id="ARBA00022553"/>
    </source>
</evidence>
<protein>
    <recommendedName>
        <fullName evidence="38">Phosphatidylinositol 4-kinase type 2-alpha</fullName>
        <ecNumber evidence="11">2.7.1.67</ecNumber>
    </recommendedName>
    <alternativeName>
        <fullName evidence="39">Phosphatidylinositol 4-kinase type II-alpha</fullName>
    </alternativeName>
</protein>
<feature type="domain" description="C2H2-type" evidence="43">
    <location>
        <begin position="977"/>
        <end position="1002"/>
    </location>
</feature>
<dbReference type="GO" id="GO:0005768">
    <property type="term" value="C:endosome"/>
    <property type="evidence" value="ECO:0007669"/>
    <property type="project" value="UniProtKB-SubCell"/>
</dbReference>
<dbReference type="GO" id="GO:0008270">
    <property type="term" value="F:zinc ion binding"/>
    <property type="evidence" value="ECO:0007669"/>
    <property type="project" value="UniProtKB-KW"/>
</dbReference>
<evidence type="ECO:0000256" key="35">
    <source>
        <dbReference type="ARBA" id="ARBA00034102"/>
    </source>
</evidence>
<evidence type="ECO:0000256" key="22">
    <source>
        <dbReference type="ARBA" id="ARBA00022833"/>
    </source>
</evidence>
<evidence type="ECO:0000256" key="29">
    <source>
        <dbReference type="ARBA" id="ARBA00023136"/>
    </source>
</evidence>
<dbReference type="PANTHER" id="PTHR12865">
    <property type="entry name" value="PHOSPHATIDYLINOSITOL 4-KINASE TYPE-II"/>
    <property type="match status" value="1"/>
</dbReference>